<dbReference type="FunFam" id="2.60.40.640:FF:000010">
    <property type="entry name" value="Vacuolar protein sorting-associated protein 26"/>
    <property type="match status" value="1"/>
</dbReference>
<feature type="domain" description="N-end rule aminoacyl transferase C-terminal" evidence="6">
    <location>
        <begin position="182"/>
        <end position="317"/>
    </location>
</feature>
<dbReference type="Pfam" id="PF03643">
    <property type="entry name" value="Vps26"/>
    <property type="match status" value="1"/>
</dbReference>
<dbReference type="EMBL" id="MCFG01000017">
    <property type="protein sequence ID" value="ORX86739.1"/>
    <property type="molecule type" value="Genomic_DNA"/>
</dbReference>
<protein>
    <recommendedName>
        <fullName evidence="3">arginyltransferase</fullName>
        <ecNumber evidence="3">2.3.2.8</ecNumber>
    </recommendedName>
</protein>
<evidence type="ECO:0000259" key="6">
    <source>
        <dbReference type="Pfam" id="PF04377"/>
    </source>
</evidence>
<proteinExistence type="inferred from homology"/>
<comment type="similarity">
    <text evidence="1">Belongs to the VPS26 family.</text>
</comment>
<reference evidence="7 8" key="1">
    <citation type="submission" date="2016-08" db="EMBL/GenBank/DDBJ databases">
        <title>A Parts List for Fungal Cellulosomes Revealed by Comparative Genomics.</title>
        <authorList>
            <consortium name="DOE Joint Genome Institute"/>
            <person name="Haitjema C.H."/>
            <person name="Gilmore S.P."/>
            <person name="Henske J.K."/>
            <person name="Solomon K.V."/>
            <person name="De Groot R."/>
            <person name="Kuo A."/>
            <person name="Mondo S.J."/>
            <person name="Salamov A.A."/>
            <person name="Labutti K."/>
            <person name="Zhao Z."/>
            <person name="Chiniquy J."/>
            <person name="Barry K."/>
            <person name="Brewer H.M."/>
            <person name="Purvine S.O."/>
            <person name="Wright A.T."/>
            <person name="Boxma B."/>
            <person name="Van Alen T."/>
            <person name="Hackstein J.H."/>
            <person name="Baker S.E."/>
            <person name="Grigoriev I.V."/>
            <person name="O'Malley M.A."/>
        </authorList>
    </citation>
    <scope>NUCLEOTIDE SEQUENCE [LARGE SCALE GENOMIC DNA]</scope>
    <source>
        <strain evidence="7 8">S4</strain>
    </source>
</reference>
<gene>
    <name evidence="7" type="ORF">BCR32DRAFT_289807</name>
</gene>
<comment type="caution">
    <text evidence="7">The sequence shown here is derived from an EMBL/GenBank/DDBJ whole genome shotgun (WGS) entry which is preliminary data.</text>
</comment>
<keyword evidence="8" id="KW-1185">Reference proteome</keyword>
<dbReference type="InterPro" id="IPR016181">
    <property type="entry name" value="Acyl_CoA_acyltransferase"/>
</dbReference>
<dbReference type="Pfam" id="PF04376">
    <property type="entry name" value="ATE_N"/>
    <property type="match status" value="1"/>
</dbReference>
<dbReference type="GO" id="GO:0004057">
    <property type="term" value="F:arginyl-tRNA--protein transferase activity"/>
    <property type="evidence" value="ECO:0007669"/>
    <property type="project" value="UniProtKB-EC"/>
</dbReference>
<dbReference type="Pfam" id="PF04377">
    <property type="entry name" value="ATE_C"/>
    <property type="match status" value="1"/>
</dbReference>
<evidence type="ECO:0000259" key="5">
    <source>
        <dbReference type="Pfam" id="PF04376"/>
    </source>
</evidence>
<dbReference type="Proteomes" id="UP000193944">
    <property type="component" value="Unassembled WGS sequence"/>
</dbReference>
<dbReference type="SUPFAM" id="SSF55729">
    <property type="entry name" value="Acyl-CoA N-acyltransferases (Nat)"/>
    <property type="match status" value="1"/>
</dbReference>
<reference evidence="7 8" key="2">
    <citation type="submission" date="2016-08" db="EMBL/GenBank/DDBJ databases">
        <title>Pervasive Adenine N6-methylation of Active Genes in Fungi.</title>
        <authorList>
            <consortium name="DOE Joint Genome Institute"/>
            <person name="Mondo S.J."/>
            <person name="Dannebaum R.O."/>
            <person name="Kuo R.C."/>
            <person name="Labutti K."/>
            <person name="Haridas S."/>
            <person name="Kuo A."/>
            <person name="Salamov A."/>
            <person name="Ahrendt S.R."/>
            <person name="Lipzen A."/>
            <person name="Sullivan W."/>
            <person name="Andreopoulos W.B."/>
            <person name="Clum A."/>
            <person name="Lindquist E."/>
            <person name="Daum C."/>
            <person name="Ramamoorthy G.K."/>
            <person name="Gryganskyi A."/>
            <person name="Culley D."/>
            <person name="Magnuson J.K."/>
            <person name="James T.Y."/>
            <person name="O'Malley M.A."/>
            <person name="Stajich J.E."/>
            <person name="Spatafora J.W."/>
            <person name="Visel A."/>
            <person name="Grigoriev I.V."/>
        </authorList>
    </citation>
    <scope>NUCLEOTIDE SEQUENCE [LARGE SCALE GENOMIC DNA]</scope>
    <source>
        <strain evidence="7 8">S4</strain>
    </source>
</reference>
<dbReference type="PANTHER" id="PTHR12233">
    <property type="entry name" value="VACUOLAR PROTEIN SORTING 26 RELATED"/>
    <property type="match status" value="1"/>
</dbReference>
<dbReference type="InterPro" id="IPR007471">
    <property type="entry name" value="N-end_Aminoacyl_Trfase_N"/>
</dbReference>
<dbReference type="GO" id="GO:0006886">
    <property type="term" value="P:intracellular protein transport"/>
    <property type="evidence" value="ECO:0007669"/>
    <property type="project" value="InterPro"/>
</dbReference>
<organism evidence="7 8">
    <name type="scientific">Anaeromyces robustus</name>
    <dbReference type="NCBI Taxonomy" id="1754192"/>
    <lineage>
        <taxon>Eukaryota</taxon>
        <taxon>Fungi</taxon>
        <taxon>Fungi incertae sedis</taxon>
        <taxon>Chytridiomycota</taxon>
        <taxon>Chytridiomycota incertae sedis</taxon>
        <taxon>Neocallimastigomycetes</taxon>
        <taxon>Neocallimastigales</taxon>
        <taxon>Neocallimastigaceae</taxon>
        <taxon>Anaeromyces</taxon>
    </lineage>
</organism>
<dbReference type="AlphaFoldDB" id="A0A1Y1XLW5"/>
<sequence length="730" mass="85720">MSDNLSEDSYETETSEISEDVEKEEISDEANNLNIMYYSSNYDGSSCGYCNGKNCSFTYGAFAIYLGCQVYQDMIDIGWRRSGKYCYKPILEKSCCPQNTIRLRSLEYEVSKSHKKVLKKMEKYLTKSLDNTSELINKPNFPTVNSPESLVKWFEYAQQYKPFGKQRLKITICKSHFEQPTFELYKKYQINIHKDKPEKVKEDGYKRFLVDSPLYYVKNGSPYAYGSYHQKYYLDDKLIAVGVIDILPRCVSSVYFMYDTDYSSLSLGVFSAMQEINFSIRLHKYLENLKYYYLGFYIHSCPKMTYKAQYSPSDLLDPDLYYWVPIELCIKLFEEKKLKDAKNPDPNQKQTCYVQFIKELEKQNHEWIKQQSPIVCPFDIPKEVEDKDLEHMLLVKGVNLMRYHPSIVTGEEKEKLKTIMKIFGRANATKIFFESLFGLGSTAQINISFDDEENKKLVEVKTGKDQKSKLPLFFDGESVSGNVEIKLKDGKKLEHQGIKVELVGDIEFFNNRTNHSQFLYLSAELAEAGELRQNIVYPFEFKNVEKQYESYYGINVKLRYLVRVTISRRISDIVKERDLWVYSYKIPPETDASIKMEVGIEDCLHIDFEYNKSKYHLKDVIVGKIFFSLVRIKIKHMELSIIRRETTGATPNQYNESEVITKFEIMDGAPVKGETIPIRLFLSGFDLTPTYRDINKKFSTRYYLNLILIDEENRRYYKQQEITIYRLKDK</sequence>
<evidence type="ECO:0000256" key="4">
    <source>
        <dbReference type="SAM" id="MobiDB-lite"/>
    </source>
</evidence>
<dbReference type="OrthoDB" id="74183at2759"/>
<dbReference type="STRING" id="1754192.A0A1Y1XLW5"/>
<feature type="region of interest" description="Disordered" evidence="4">
    <location>
        <begin position="1"/>
        <end position="26"/>
    </location>
</feature>
<evidence type="ECO:0000256" key="3">
    <source>
        <dbReference type="ARBA" id="ARBA00012025"/>
    </source>
</evidence>
<evidence type="ECO:0000256" key="2">
    <source>
        <dbReference type="ARBA" id="ARBA00009991"/>
    </source>
</evidence>
<name>A0A1Y1XLW5_9FUNG</name>
<dbReference type="InterPro" id="IPR014752">
    <property type="entry name" value="Arrestin-like_C"/>
</dbReference>
<dbReference type="EC" id="2.3.2.8" evidence="3"/>
<evidence type="ECO:0000313" key="7">
    <source>
        <dbReference type="EMBL" id="ORX86739.1"/>
    </source>
</evidence>
<evidence type="ECO:0000256" key="1">
    <source>
        <dbReference type="ARBA" id="ARBA00009100"/>
    </source>
</evidence>
<evidence type="ECO:0000313" key="8">
    <source>
        <dbReference type="Proteomes" id="UP000193944"/>
    </source>
</evidence>
<dbReference type="Gene3D" id="2.60.40.640">
    <property type="match status" value="2"/>
</dbReference>
<accession>A0A1Y1XLW5</accession>
<feature type="domain" description="N-end aminoacyl transferase N-terminal" evidence="5">
    <location>
        <begin position="45"/>
        <end position="116"/>
    </location>
</feature>
<dbReference type="InterPro" id="IPR028934">
    <property type="entry name" value="Vps26-related"/>
</dbReference>
<dbReference type="InterPro" id="IPR007472">
    <property type="entry name" value="N-end_Aminoacyl_Trfase_C"/>
</dbReference>
<comment type="similarity">
    <text evidence="2">Belongs to the R-transferase family.</text>
</comment>